<accession>A0A0P0WNV1</accession>
<keyword evidence="3" id="KW-1185">Reference proteome</keyword>
<feature type="region of interest" description="Disordered" evidence="1">
    <location>
        <begin position="32"/>
        <end position="125"/>
    </location>
</feature>
<evidence type="ECO:0000256" key="1">
    <source>
        <dbReference type="SAM" id="MobiDB-lite"/>
    </source>
</evidence>
<reference evidence="2 3" key="2">
    <citation type="journal article" date="2013" name="Plant Cell Physiol.">
        <title>Rice Annotation Project Database (RAP-DB): an integrative and interactive database for rice genomics.</title>
        <authorList>
            <person name="Sakai H."/>
            <person name="Lee S.S."/>
            <person name="Tanaka T."/>
            <person name="Numa H."/>
            <person name="Kim J."/>
            <person name="Kawahara Y."/>
            <person name="Wakimoto H."/>
            <person name="Yang C.C."/>
            <person name="Iwamoto M."/>
            <person name="Abe T."/>
            <person name="Yamada Y."/>
            <person name="Muto A."/>
            <person name="Inokuchi H."/>
            <person name="Ikemura T."/>
            <person name="Matsumoto T."/>
            <person name="Sasaki T."/>
            <person name="Itoh T."/>
        </authorList>
    </citation>
    <scope>NUCLEOTIDE SEQUENCE [LARGE SCALE GENOMIC DNA]</scope>
    <source>
        <strain evidence="3">cv. Nipponbare</strain>
    </source>
</reference>
<reference evidence="2 3" key="3">
    <citation type="journal article" date="2013" name="Rice">
        <title>Improvement of the Oryza sativa Nipponbare reference genome using next generation sequence and optical map data.</title>
        <authorList>
            <person name="Kawahara Y."/>
            <person name="de la Bastide M."/>
            <person name="Hamilton J.P."/>
            <person name="Kanamori H."/>
            <person name="McCombie W.R."/>
            <person name="Ouyang S."/>
            <person name="Schwartz D.C."/>
            <person name="Tanaka T."/>
            <person name="Wu J."/>
            <person name="Zhou S."/>
            <person name="Childs K.L."/>
            <person name="Davidson R.M."/>
            <person name="Lin H."/>
            <person name="Quesada-Ocampo L."/>
            <person name="Vaillancourt B."/>
            <person name="Sakai H."/>
            <person name="Lee S.S."/>
            <person name="Kim J."/>
            <person name="Numa H."/>
            <person name="Itoh T."/>
            <person name="Buell C.R."/>
            <person name="Matsumoto T."/>
        </authorList>
    </citation>
    <scope>NUCLEOTIDE SEQUENCE [LARGE SCALE GENOMIC DNA]</scope>
    <source>
        <strain evidence="3">cv. Nipponbare</strain>
    </source>
</reference>
<feature type="compositionally biased region" description="Low complexity" evidence="1">
    <location>
        <begin position="99"/>
        <end position="122"/>
    </location>
</feature>
<evidence type="ECO:0000313" key="3">
    <source>
        <dbReference type="Proteomes" id="UP000059680"/>
    </source>
</evidence>
<dbReference type="PaxDb" id="39947-A0A0P0WNV1"/>
<organism evidence="2 3">
    <name type="scientific">Oryza sativa subsp. japonica</name>
    <name type="common">Rice</name>
    <dbReference type="NCBI Taxonomy" id="39947"/>
    <lineage>
        <taxon>Eukaryota</taxon>
        <taxon>Viridiplantae</taxon>
        <taxon>Streptophyta</taxon>
        <taxon>Embryophyta</taxon>
        <taxon>Tracheophyta</taxon>
        <taxon>Spermatophyta</taxon>
        <taxon>Magnoliopsida</taxon>
        <taxon>Liliopsida</taxon>
        <taxon>Poales</taxon>
        <taxon>Poaceae</taxon>
        <taxon>BOP clade</taxon>
        <taxon>Oryzoideae</taxon>
        <taxon>Oryzeae</taxon>
        <taxon>Oryzinae</taxon>
        <taxon>Oryza</taxon>
        <taxon>Oryza sativa</taxon>
    </lineage>
</organism>
<gene>
    <name evidence="2" type="ordered locus">Os05g0479025</name>
    <name evidence="2" type="ORF">OSNPB_050479025</name>
</gene>
<protein>
    <submittedName>
        <fullName evidence="2">Os05g0479025 protein</fullName>
    </submittedName>
</protein>
<sequence length="141" mass="15401">MPPVKDIEVIIVLVDSVTVKIGKQLRCIHVSSRRNSLNQSGSRSSPRKCTSTKSRSCTGTSITKSRTWTGTSTKSRTWTGTSTKSRTWTGTSTKSRTWTGTSTSITSTKSSTKTGTTSSSTKNFPPSCLFLTRRRAWGFPL</sequence>
<feature type="compositionally biased region" description="Polar residues" evidence="1">
    <location>
        <begin position="33"/>
        <end position="98"/>
    </location>
</feature>
<reference evidence="3" key="1">
    <citation type="journal article" date="2005" name="Nature">
        <title>The map-based sequence of the rice genome.</title>
        <authorList>
            <consortium name="International rice genome sequencing project (IRGSP)"/>
            <person name="Matsumoto T."/>
            <person name="Wu J."/>
            <person name="Kanamori H."/>
            <person name="Katayose Y."/>
            <person name="Fujisawa M."/>
            <person name="Namiki N."/>
            <person name="Mizuno H."/>
            <person name="Yamamoto K."/>
            <person name="Antonio B.A."/>
            <person name="Baba T."/>
            <person name="Sakata K."/>
            <person name="Nagamura Y."/>
            <person name="Aoki H."/>
            <person name="Arikawa K."/>
            <person name="Arita K."/>
            <person name="Bito T."/>
            <person name="Chiden Y."/>
            <person name="Fujitsuka N."/>
            <person name="Fukunaka R."/>
            <person name="Hamada M."/>
            <person name="Harada C."/>
            <person name="Hayashi A."/>
            <person name="Hijishita S."/>
            <person name="Honda M."/>
            <person name="Hosokawa S."/>
            <person name="Ichikawa Y."/>
            <person name="Idonuma A."/>
            <person name="Iijima M."/>
            <person name="Ikeda M."/>
            <person name="Ikeno M."/>
            <person name="Ito K."/>
            <person name="Ito S."/>
            <person name="Ito T."/>
            <person name="Ito Y."/>
            <person name="Ito Y."/>
            <person name="Iwabuchi A."/>
            <person name="Kamiya K."/>
            <person name="Karasawa W."/>
            <person name="Kurita K."/>
            <person name="Katagiri S."/>
            <person name="Kikuta A."/>
            <person name="Kobayashi H."/>
            <person name="Kobayashi N."/>
            <person name="Machita K."/>
            <person name="Maehara T."/>
            <person name="Masukawa M."/>
            <person name="Mizubayashi T."/>
            <person name="Mukai Y."/>
            <person name="Nagasaki H."/>
            <person name="Nagata Y."/>
            <person name="Naito S."/>
            <person name="Nakashima M."/>
            <person name="Nakama Y."/>
            <person name="Nakamichi Y."/>
            <person name="Nakamura M."/>
            <person name="Meguro A."/>
            <person name="Negishi M."/>
            <person name="Ohta I."/>
            <person name="Ohta T."/>
            <person name="Okamoto M."/>
            <person name="Ono N."/>
            <person name="Saji S."/>
            <person name="Sakaguchi M."/>
            <person name="Sakai K."/>
            <person name="Shibata M."/>
            <person name="Shimokawa T."/>
            <person name="Song J."/>
            <person name="Takazaki Y."/>
            <person name="Terasawa K."/>
            <person name="Tsugane M."/>
            <person name="Tsuji K."/>
            <person name="Ueda S."/>
            <person name="Waki K."/>
            <person name="Yamagata H."/>
            <person name="Yamamoto M."/>
            <person name="Yamamoto S."/>
            <person name="Yamane H."/>
            <person name="Yoshiki S."/>
            <person name="Yoshihara R."/>
            <person name="Yukawa K."/>
            <person name="Zhong H."/>
            <person name="Yano M."/>
            <person name="Yuan Q."/>
            <person name="Ouyang S."/>
            <person name="Liu J."/>
            <person name="Jones K.M."/>
            <person name="Gansberger K."/>
            <person name="Moffat K."/>
            <person name="Hill J."/>
            <person name="Bera J."/>
            <person name="Fadrosh D."/>
            <person name="Jin S."/>
            <person name="Johri S."/>
            <person name="Kim M."/>
            <person name="Overton L."/>
            <person name="Reardon M."/>
            <person name="Tsitrin T."/>
            <person name="Vuong H."/>
            <person name="Weaver B."/>
            <person name="Ciecko A."/>
            <person name="Tallon L."/>
            <person name="Jackson J."/>
            <person name="Pai G."/>
            <person name="Aken S.V."/>
            <person name="Utterback T."/>
            <person name="Reidmuller S."/>
            <person name="Feldblyum T."/>
            <person name="Hsiao J."/>
            <person name="Zismann V."/>
            <person name="Iobst S."/>
            <person name="de Vazeille A.R."/>
            <person name="Buell C.R."/>
            <person name="Ying K."/>
            <person name="Li Y."/>
            <person name="Lu T."/>
            <person name="Huang Y."/>
            <person name="Zhao Q."/>
            <person name="Feng Q."/>
            <person name="Zhang L."/>
            <person name="Zhu J."/>
            <person name="Weng Q."/>
            <person name="Mu J."/>
            <person name="Lu Y."/>
            <person name="Fan D."/>
            <person name="Liu Y."/>
            <person name="Guan J."/>
            <person name="Zhang Y."/>
            <person name="Yu S."/>
            <person name="Liu X."/>
            <person name="Zhang Y."/>
            <person name="Hong G."/>
            <person name="Han B."/>
            <person name="Choisne N."/>
            <person name="Demange N."/>
            <person name="Orjeda G."/>
            <person name="Samain S."/>
            <person name="Cattolico L."/>
            <person name="Pelletier E."/>
            <person name="Couloux A."/>
            <person name="Segurens B."/>
            <person name="Wincker P."/>
            <person name="D'Hont A."/>
            <person name="Scarpelli C."/>
            <person name="Weissenbach J."/>
            <person name="Salanoubat M."/>
            <person name="Quetier F."/>
            <person name="Yu Y."/>
            <person name="Kim H.R."/>
            <person name="Rambo T."/>
            <person name="Currie J."/>
            <person name="Collura K."/>
            <person name="Luo M."/>
            <person name="Yang T."/>
            <person name="Ammiraju J.S.S."/>
            <person name="Engler F."/>
            <person name="Soderlund C."/>
            <person name="Wing R.A."/>
            <person name="Palmer L.E."/>
            <person name="de la Bastide M."/>
            <person name="Spiegel L."/>
            <person name="Nascimento L."/>
            <person name="Zutavern T."/>
            <person name="O'Shaughnessy A."/>
            <person name="Dike S."/>
            <person name="Dedhia N."/>
            <person name="Preston R."/>
            <person name="Balija V."/>
            <person name="McCombie W.R."/>
            <person name="Chow T."/>
            <person name="Chen H."/>
            <person name="Chung M."/>
            <person name="Chen C."/>
            <person name="Shaw J."/>
            <person name="Wu H."/>
            <person name="Hsiao K."/>
            <person name="Chao Y."/>
            <person name="Chu M."/>
            <person name="Cheng C."/>
            <person name="Hour A."/>
            <person name="Lee P."/>
            <person name="Lin S."/>
            <person name="Lin Y."/>
            <person name="Liou J."/>
            <person name="Liu S."/>
            <person name="Hsing Y."/>
            <person name="Raghuvanshi S."/>
            <person name="Mohanty A."/>
            <person name="Bharti A.K."/>
            <person name="Gaur A."/>
            <person name="Gupta V."/>
            <person name="Kumar D."/>
            <person name="Ravi V."/>
            <person name="Vij S."/>
            <person name="Kapur A."/>
            <person name="Khurana P."/>
            <person name="Khurana P."/>
            <person name="Khurana J.P."/>
            <person name="Tyagi A.K."/>
            <person name="Gaikwad K."/>
            <person name="Singh A."/>
            <person name="Dalal V."/>
            <person name="Srivastava S."/>
            <person name="Dixit A."/>
            <person name="Pal A.K."/>
            <person name="Ghazi I.A."/>
            <person name="Yadav M."/>
            <person name="Pandit A."/>
            <person name="Bhargava A."/>
            <person name="Sureshbabu K."/>
            <person name="Batra K."/>
            <person name="Sharma T.R."/>
            <person name="Mohapatra T."/>
            <person name="Singh N.K."/>
            <person name="Messing J."/>
            <person name="Nelson A.B."/>
            <person name="Fuks G."/>
            <person name="Kavchok S."/>
            <person name="Keizer G."/>
            <person name="Linton E."/>
            <person name="Llaca V."/>
            <person name="Song R."/>
            <person name="Tanyolac B."/>
            <person name="Young S."/>
            <person name="Ho-Il K."/>
            <person name="Hahn J.H."/>
            <person name="Sangsakoo G."/>
            <person name="Vanavichit A."/>
            <person name="de Mattos Luiz.A.T."/>
            <person name="Zimmer P.D."/>
            <person name="Malone G."/>
            <person name="Dellagostin O."/>
            <person name="de Oliveira A.C."/>
            <person name="Bevan M."/>
            <person name="Bancroft I."/>
            <person name="Minx P."/>
            <person name="Cordum H."/>
            <person name="Wilson R."/>
            <person name="Cheng Z."/>
            <person name="Jin W."/>
            <person name="Jiang J."/>
            <person name="Leong S.A."/>
            <person name="Iwama H."/>
            <person name="Gojobori T."/>
            <person name="Itoh T."/>
            <person name="Niimura Y."/>
            <person name="Fujii Y."/>
            <person name="Habara T."/>
            <person name="Sakai H."/>
            <person name="Sato Y."/>
            <person name="Wilson G."/>
            <person name="Kumar K."/>
            <person name="McCouch S."/>
            <person name="Juretic N."/>
            <person name="Hoen D."/>
            <person name="Wright S."/>
            <person name="Bruskiewich R."/>
            <person name="Bureau T."/>
            <person name="Miyao A."/>
            <person name="Hirochika H."/>
            <person name="Nishikawa T."/>
            <person name="Kadowaki K."/>
            <person name="Sugiura M."/>
            <person name="Burr B."/>
            <person name="Sasaki T."/>
        </authorList>
    </citation>
    <scope>NUCLEOTIDE SEQUENCE [LARGE SCALE GENOMIC DNA]</scope>
    <source>
        <strain evidence="3">cv. Nipponbare</strain>
    </source>
</reference>
<dbReference type="Proteomes" id="UP000059680">
    <property type="component" value="Chromosome 5"/>
</dbReference>
<dbReference type="Gramene" id="Os05t0479025-01">
    <property type="protein sequence ID" value="Os05t0479025-01"/>
    <property type="gene ID" value="Os05g0479025"/>
</dbReference>
<proteinExistence type="predicted"/>
<dbReference type="EMBL" id="AP014961">
    <property type="protein sequence ID" value="BAS94559.1"/>
    <property type="molecule type" value="Genomic_DNA"/>
</dbReference>
<dbReference type="AlphaFoldDB" id="A0A0P0WNV1"/>
<dbReference type="InParanoid" id="A0A0P0WNV1"/>
<name>A0A0P0WNV1_ORYSJ</name>
<evidence type="ECO:0000313" key="2">
    <source>
        <dbReference type="EMBL" id="BAS94559.1"/>
    </source>
</evidence>